<keyword evidence="4" id="KW-0804">Transcription</keyword>
<dbReference type="SUPFAM" id="SSF46785">
    <property type="entry name" value="Winged helix' DNA-binding domain"/>
    <property type="match status" value="1"/>
</dbReference>
<dbReference type="Gene3D" id="3.40.190.290">
    <property type="match status" value="1"/>
</dbReference>
<gene>
    <name evidence="6" type="ORF">PR017_24110</name>
</gene>
<evidence type="ECO:0000256" key="1">
    <source>
        <dbReference type="ARBA" id="ARBA00009437"/>
    </source>
</evidence>
<evidence type="ECO:0000256" key="3">
    <source>
        <dbReference type="ARBA" id="ARBA00023125"/>
    </source>
</evidence>
<feature type="domain" description="HTH lysR-type" evidence="5">
    <location>
        <begin position="4"/>
        <end position="61"/>
    </location>
</feature>
<dbReference type="GO" id="GO:0003677">
    <property type="term" value="F:DNA binding"/>
    <property type="evidence" value="ECO:0007669"/>
    <property type="project" value="UniProtKB-KW"/>
</dbReference>
<dbReference type="InterPro" id="IPR036390">
    <property type="entry name" value="WH_DNA-bd_sf"/>
</dbReference>
<dbReference type="GO" id="GO:0032993">
    <property type="term" value="C:protein-DNA complex"/>
    <property type="evidence" value="ECO:0007669"/>
    <property type="project" value="TreeGrafter"/>
</dbReference>
<dbReference type="KEGG" id="rtu:PR017_24110"/>
<reference evidence="6 7" key="1">
    <citation type="journal article" date="2018" name="Sci. Rep.">
        <title>Rhizobium tumorigenes sp. nov., a novel plant tumorigenic bacterium isolated from cane gall tumors on thornless blackberry.</title>
        <authorList>
            <person name="Kuzmanovi N."/>
            <person name="Smalla K."/>
            <person name="Gronow S."/>
            <person name="PuBawska J."/>
        </authorList>
    </citation>
    <scope>NUCLEOTIDE SEQUENCE [LARGE SCALE GENOMIC DNA]</scope>
    <source>
        <strain evidence="6 7">1078</strain>
    </source>
</reference>
<dbReference type="Pfam" id="PF03466">
    <property type="entry name" value="LysR_substrate"/>
    <property type="match status" value="1"/>
</dbReference>
<dbReference type="Gene3D" id="1.10.10.10">
    <property type="entry name" value="Winged helix-like DNA-binding domain superfamily/Winged helix DNA-binding domain"/>
    <property type="match status" value="1"/>
</dbReference>
<geneLocation type="plasmid" evidence="6 7">
    <name>unnamed1</name>
</geneLocation>
<dbReference type="Proteomes" id="UP000249499">
    <property type="component" value="Plasmid unnamed1"/>
</dbReference>
<keyword evidence="3" id="KW-0238">DNA-binding</keyword>
<dbReference type="InterPro" id="IPR000847">
    <property type="entry name" value="LysR_HTH_N"/>
</dbReference>
<keyword evidence="7" id="KW-1185">Reference proteome</keyword>
<dbReference type="CDD" id="cd05466">
    <property type="entry name" value="PBP2_LTTR_substrate"/>
    <property type="match status" value="1"/>
</dbReference>
<evidence type="ECO:0000313" key="7">
    <source>
        <dbReference type="Proteomes" id="UP000249499"/>
    </source>
</evidence>
<accession>A0AAF1KWJ4</accession>
<reference evidence="7" key="2">
    <citation type="journal article" date="2023" name="MicrobiologyOpen">
        <title>Genomics of the tumorigenes clade of the family Rhizobiaceae and description of Rhizobium rhododendri sp. nov.</title>
        <authorList>
            <person name="Kuzmanovic N."/>
            <person name="diCenzo G.C."/>
            <person name="Bunk B."/>
            <person name="Sproeer C."/>
            <person name="Fruehling A."/>
            <person name="Neumann-Schaal M."/>
            <person name="Overmann J."/>
            <person name="Smalla K."/>
        </authorList>
    </citation>
    <scope>NUCLEOTIDE SEQUENCE [LARGE SCALE GENOMIC DNA]</scope>
    <source>
        <strain evidence="7">1078</strain>
        <plasmid evidence="7">unnamed1</plasmid>
    </source>
</reference>
<organism evidence="6 7">
    <name type="scientific">Rhizobium tumorigenes</name>
    <dbReference type="NCBI Taxonomy" id="2041385"/>
    <lineage>
        <taxon>Bacteria</taxon>
        <taxon>Pseudomonadati</taxon>
        <taxon>Pseudomonadota</taxon>
        <taxon>Alphaproteobacteria</taxon>
        <taxon>Hyphomicrobiales</taxon>
        <taxon>Rhizobiaceae</taxon>
        <taxon>Rhizobium/Agrobacterium group</taxon>
        <taxon>Rhizobium</taxon>
    </lineage>
</organism>
<keyword evidence="6" id="KW-0614">Plasmid</keyword>
<dbReference type="InterPro" id="IPR036388">
    <property type="entry name" value="WH-like_DNA-bd_sf"/>
</dbReference>
<name>A0AAF1KWJ4_9HYPH</name>
<dbReference type="AlphaFoldDB" id="A0AAF1KWJ4"/>
<evidence type="ECO:0000256" key="2">
    <source>
        <dbReference type="ARBA" id="ARBA00023015"/>
    </source>
</evidence>
<dbReference type="Pfam" id="PF00126">
    <property type="entry name" value="HTH_1"/>
    <property type="match status" value="1"/>
</dbReference>
<keyword evidence="2" id="KW-0805">Transcription regulation</keyword>
<dbReference type="PROSITE" id="PS50931">
    <property type="entry name" value="HTH_LYSR"/>
    <property type="match status" value="1"/>
</dbReference>
<dbReference type="EMBL" id="CP117258">
    <property type="protein sequence ID" value="WFR98786.1"/>
    <property type="molecule type" value="Genomic_DNA"/>
</dbReference>
<dbReference type="InterPro" id="IPR005119">
    <property type="entry name" value="LysR_subst-bd"/>
</dbReference>
<evidence type="ECO:0000259" key="5">
    <source>
        <dbReference type="PROSITE" id="PS50931"/>
    </source>
</evidence>
<dbReference type="PANTHER" id="PTHR30346:SF29">
    <property type="entry name" value="LYSR SUBSTRATE-BINDING"/>
    <property type="match status" value="1"/>
</dbReference>
<dbReference type="GO" id="GO:0003700">
    <property type="term" value="F:DNA-binding transcription factor activity"/>
    <property type="evidence" value="ECO:0007669"/>
    <property type="project" value="InterPro"/>
</dbReference>
<dbReference type="SUPFAM" id="SSF53850">
    <property type="entry name" value="Periplasmic binding protein-like II"/>
    <property type="match status" value="1"/>
</dbReference>
<proteinExistence type="inferred from homology"/>
<comment type="similarity">
    <text evidence="1">Belongs to the LysR transcriptional regulatory family.</text>
</comment>
<dbReference type="RefSeq" id="WP_111218010.1">
    <property type="nucleotide sequence ID" value="NZ_CP117258.1"/>
</dbReference>
<sequence length="308" mass="32514">MASVTLAQMRAVDALARTGSFSRAAAAVGVSQPTVSTQVQAFQDLCSSRIFIREGHAIRVTADGEALLAKIRVALNCVDEVDRALGDSGRLVGGQLSIGFSAHRLIMPALANFVQAFPKMRLSTRGGPSLELAAAVFKGELDVASVSQAGPDPRFENLELRRCGIVIYGKKGHPLLSTGTIAVSDLHRQDMILWNRASGTRMKVEALATQHGVILKPVVEVATLDVAYAAAAAGMGLAVAIEGEVSQDEYIDIALLSDAAANIGHYIIALPSCTDHLAIAAFLRIAAQHRFVASGATPRGQERARPEL</sequence>
<evidence type="ECO:0000256" key="4">
    <source>
        <dbReference type="ARBA" id="ARBA00023163"/>
    </source>
</evidence>
<dbReference type="PANTHER" id="PTHR30346">
    <property type="entry name" value="TRANSCRIPTIONAL DUAL REGULATOR HCAR-RELATED"/>
    <property type="match status" value="1"/>
</dbReference>
<evidence type="ECO:0000313" key="6">
    <source>
        <dbReference type="EMBL" id="WFR98786.1"/>
    </source>
</evidence>
<protein>
    <submittedName>
        <fullName evidence="6">LysR family transcriptional regulator</fullName>
    </submittedName>
</protein>